<gene>
    <name evidence="2" type="ORF">PIB30_049274</name>
</gene>
<reference evidence="2 3" key="1">
    <citation type="journal article" date="2023" name="Plants (Basel)">
        <title>Bridging the Gap: Combining Genomics and Transcriptomics Approaches to Understand Stylosanthes scabra, an Orphan Legume from the Brazilian Caatinga.</title>
        <authorList>
            <person name="Ferreira-Neto J.R.C."/>
            <person name="da Silva M.D."/>
            <person name="Binneck E."/>
            <person name="de Melo N.F."/>
            <person name="da Silva R.H."/>
            <person name="de Melo A.L.T.M."/>
            <person name="Pandolfi V."/>
            <person name="Bustamante F.O."/>
            <person name="Brasileiro-Vidal A.C."/>
            <person name="Benko-Iseppon A.M."/>
        </authorList>
    </citation>
    <scope>NUCLEOTIDE SEQUENCE [LARGE SCALE GENOMIC DNA]</scope>
    <source>
        <tissue evidence="2">Leaves</tissue>
    </source>
</reference>
<dbReference type="Proteomes" id="UP001341840">
    <property type="component" value="Unassembled WGS sequence"/>
</dbReference>
<organism evidence="2 3">
    <name type="scientific">Stylosanthes scabra</name>
    <dbReference type="NCBI Taxonomy" id="79078"/>
    <lineage>
        <taxon>Eukaryota</taxon>
        <taxon>Viridiplantae</taxon>
        <taxon>Streptophyta</taxon>
        <taxon>Embryophyta</taxon>
        <taxon>Tracheophyta</taxon>
        <taxon>Spermatophyta</taxon>
        <taxon>Magnoliopsida</taxon>
        <taxon>eudicotyledons</taxon>
        <taxon>Gunneridae</taxon>
        <taxon>Pentapetalae</taxon>
        <taxon>rosids</taxon>
        <taxon>fabids</taxon>
        <taxon>Fabales</taxon>
        <taxon>Fabaceae</taxon>
        <taxon>Papilionoideae</taxon>
        <taxon>50 kb inversion clade</taxon>
        <taxon>dalbergioids sensu lato</taxon>
        <taxon>Dalbergieae</taxon>
        <taxon>Pterocarpus clade</taxon>
        <taxon>Stylosanthes</taxon>
    </lineage>
</organism>
<comment type="caution">
    <text evidence="2">The sequence shown here is derived from an EMBL/GenBank/DDBJ whole genome shotgun (WGS) entry which is preliminary data.</text>
</comment>
<protein>
    <submittedName>
        <fullName evidence="2">Uncharacterized protein</fullName>
    </submittedName>
</protein>
<evidence type="ECO:0000313" key="3">
    <source>
        <dbReference type="Proteomes" id="UP001341840"/>
    </source>
</evidence>
<proteinExistence type="predicted"/>
<evidence type="ECO:0000313" key="2">
    <source>
        <dbReference type="EMBL" id="MED6196630.1"/>
    </source>
</evidence>
<keyword evidence="3" id="KW-1185">Reference proteome</keyword>
<evidence type="ECO:0000256" key="1">
    <source>
        <dbReference type="SAM" id="MobiDB-lite"/>
    </source>
</evidence>
<feature type="compositionally biased region" description="Polar residues" evidence="1">
    <location>
        <begin position="52"/>
        <end position="73"/>
    </location>
</feature>
<name>A0ABU6XHH6_9FABA</name>
<sequence length="137" mass="15286">MQIKTDQNVSIMFLYHRGIGGVFTIELCVQLQNVCESSSSSNNVDSDKGFETNESTRMPSNRQPSSPSFRPYVNQSVPAFEDDVQRGMMESSGIFLEPSPQPLQLNVELHGAHMTIKNSTQRIRTPSSNIHLKKLAS</sequence>
<accession>A0ABU6XHH6</accession>
<feature type="region of interest" description="Disordered" evidence="1">
    <location>
        <begin position="37"/>
        <end position="73"/>
    </location>
</feature>
<dbReference type="EMBL" id="JASCZI010211778">
    <property type="protein sequence ID" value="MED6196630.1"/>
    <property type="molecule type" value="Genomic_DNA"/>
</dbReference>